<keyword evidence="1" id="KW-0175">Coiled coil</keyword>
<dbReference type="Pfam" id="PF20567">
    <property type="entry name" value="DUF6776"/>
    <property type="match status" value="1"/>
</dbReference>
<dbReference type="RefSeq" id="WP_228723539.1">
    <property type="nucleotide sequence ID" value="NZ_AP023189.1"/>
</dbReference>
<proteinExistence type="predicted"/>
<dbReference type="AlphaFoldDB" id="A0A6J4E204"/>
<keyword evidence="2" id="KW-0472">Membrane</keyword>
<name>A0A6J4E204_9PSED</name>
<keyword evidence="2" id="KW-1133">Transmembrane helix</keyword>
<evidence type="ECO:0000313" key="3">
    <source>
        <dbReference type="EMBL" id="BCG22591.1"/>
    </source>
</evidence>
<feature type="transmembrane region" description="Helical" evidence="2">
    <location>
        <begin position="16"/>
        <end position="38"/>
    </location>
</feature>
<dbReference type="InterPro" id="IPR046703">
    <property type="entry name" value="DUF6776"/>
</dbReference>
<dbReference type="EMBL" id="AP023189">
    <property type="protein sequence ID" value="BCG22591.1"/>
    <property type="molecule type" value="Genomic_DNA"/>
</dbReference>
<reference evidence="3 5" key="1">
    <citation type="submission" date="2020-05" db="EMBL/GenBank/DDBJ databases">
        <title>Characterization of novel class B3 metallo-beta-lactamase from novel Pseudomonas species.</title>
        <authorList>
            <person name="Yamada K."/>
            <person name="Aoki K."/>
            <person name="Ishii Y."/>
        </authorList>
    </citation>
    <scope>NUCLEOTIDE SEQUENCE [LARGE SCALE GENOMIC DNA]</scope>
    <source>
        <strain evidence="3 5">TUM18999</strain>
        <strain evidence="4 6">TUM20286</strain>
    </source>
</reference>
<keyword evidence="2" id="KW-0812">Transmembrane</keyword>
<gene>
    <name evidence="3" type="ORF">TUM18999_07820</name>
    <name evidence="4" type="ORF">TUM20286_60600</name>
</gene>
<evidence type="ECO:0000313" key="6">
    <source>
        <dbReference type="Proteomes" id="UP001054892"/>
    </source>
</evidence>
<protein>
    <recommendedName>
        <fullName evidence="7">Transmembrane protein</fullName>
    </recommendedName>
</protein>
<sequence>MSRWEVRISDPRRERLVRWLVVVLLLALPVAFFVGGWLRAEGLADAVAERDSLRAQLDERTRALDQLQQRQAVLESGERLGHQANEQSRQSIKMMEEQVFKLQQELAFYRGVLAPDSRREGLRIRAFELHGTDQPQRFRFRLMLSRVGKDDQPIKGTLRVRVIGRQDGKEESLELAALSSEMAQQDVGFSFKHFQAIPEAGRFAELELPEGFSPRQVKVRAQVDGQQKPLERTFEWIDEES</sequence>
<accession>A0A6J4E204</accession>
<evidence type="ECO:0000256" key="2">
    <source>
        <dbReference type="SAM" id="Phobius"/>
    </source>
</evidence>
<dbReference type="Proteomes" id="UP001054892">
    <property type="component" value="Unassembled WGS sequence"/>
</dbReference>
<organism evidence="3 5">
    <name type="scientific">Pseudomonas tohonis</name>
    <dbReference type="NCBI Taxonomy" id="2725477"/>
    <lineage>
        <taxon>Bacteria</taxon>
        <taxon>Pseudomonadati</taxon>
        <taxon>Pseudomonadota</taxon>
        <taxon>Gammaproteobacteria</taxon>
        <taxon>Pseudomonadales</taxon>
        <taxon>Pseudomonadaceae</taxon>
        <taxon>Pseudomonas</taxon>
    </lineage>
</organism>
<dbReference type="EMBL" id="BQKM01000030">
    <property type="protein sequence ID" value="GJN56308.1"/>
    <property type="molecule type" value="Genomic_DNA"/>
</dbReference>
<evidence type="ECO:0008006" key="7">
    <source>
        <dbReference type="Google" id="ProtNLM"/>
    </source>
</evidence>
<feature type="coiled-coil region" evidence="1">
    <location>
        <begin position="43"/>
        <end position="105"/>
    </location>
</feature>
<dbReference type="Proteomes" id="UP000509383">
    <property type="component" value="Chromosome"/>
</dbReference>
<dbReference type="KEGG" id="ptw:TUM18999_07820"/>
<keyword evidence="6" id="KW-1185">Reference proteome</keyword>
<evidence type="ECO:0000313" key="5">
    <source>
        <dbReference type="Proteomes" id="UP000509383"/>
    </source>
</evidence>
<evidence type="ECO:0000313" key="4">
    <source>
        <dbReference type="EMBL" id="GJN56308.1"/>
    </source>
</evidence>
<evidence type="ECO:0000256" key="1">
    <source>
        <dbReference type="SAM" id="Coils"/>
    </source>
</evidence>